<gene>
    <name evidence="1" type="ORF">LSAA_8966</name>
</gene>
<dbReference type="SUPFAM" id="SSF47862">
    <property type="entry name" value="Saposin"/>
    <property type="match status" value="1"/>
</dbReference>
<evidence type="ECO:0000313" key="2">
    <source>
        <dbReference type="Proteomes" id="UP000675881"/>
    </source>
</evidence>
<proteinExistence type="predicted"/>
<dbReference type="EMBL" id="HG994583">
    <property type="protein sequence ID" value="CAF2916012.1"/>
    <property type="molecule type" value="Genomic_DNA"/>
</dbReference>
<dbReference type="AlphaFoldDB" id="A0A7R8CSL8"/>
<accession>A0A7R8CSL8</accession>
<evidence type="ECO:0000313" key="1">
    <source>
        <dbReference type="EMBL" id="CAF2916012.1"/>
    </source>
</evidence>
<keyword evidence="2" id="KW-1185">Reference proteome</keyword>
<protein>
    <submittedName>
        <fullName evidence="1">PSAP</fullName>
    </submittedName>
</protein>
<reference evidence="1" key="1">
    <citation type="submission" date="2021-02" db="EMBL/GenBank/DDBJ databases">
        <authorList>
            <person name="Bekaert M."/>
        </authorList>
    </citation>
    <scope>NUCLEOTIDE SEQUENCE</scope>
    <source>
        <strain evidence="1">IoA-00</strain>
    </source>
</reference>
<dbReference type="OrthoDB" id="69496at2759"/>
<dbReference type="Proteomes" id="UP000675881">
    <property type="component" value="Chromosome 4"/>
</dbReference>
<dbReference type="Gene3D" id="1.10.225.10">
    <property type="entry name" value="Saposin-like"/>
    <property type="match status" value="1"/>
</dbReference>
<organism evidence="1 2">
    <name type="scientific">Lepeophtheirus salmonis</name>
    <name type="common">Salmon louse</name>
    <name type="synonym">Caligus salmonis</name>
    <dbReference type="NCBI Taxonomy" id="72036"/>
    <lineage>
        <taxon>Eukaryota</taxon>
        <taxon>Metazoa</taxon>
        <taxon>Ecdysozoa</taxon>
        <taxon>Arthropoda</taxon>
        <taxon>Crustacea</taxon>
        <taxon>Multicrustacea</taxon>
        <taxon>Hexanauplia</taxon>
        <taxon>Copepoda</taxon>
        <taxon>Siphonostomatoida</taxon>
        <taxon>Caligidae</taxon>
        <taxon>Lepeophtheirus</taxon>
    </lineage>
</organism>
<sequence>MRFLALFALVAVASAATVSKDQMIEKSVKCDLCKYLITKVNESVLTQDNADQVIEEVEEICAQAQEVSSFLGETCTRFVNDVLKPRIEDLLAGKQEPEKVCKELEIFQSKEEKMKTFFTIVALIVASAYAAPEAEADADPHHAYGGHVRSYGYGGYHGRPAYGYGYGRPHYLGKREAEPTADPEADPHHAYGGHVRSYGYGGYHGRPSYGYGYGRPHYLGKREAEPTADPEADPHHVYGGHVRSPGYGYHGYPSYGYGSYGSYGSRPHHYLGKREAEPTADADPGYGYASSYGYGGHYGRPSYGYGRPSYGYGRPYYY</sequence>
<dbReference type="SMART" id="SM00741">
    <property type="entry name" value="SapB"/>
    <property type="match status" value="1"/>
</dbReference>
<dbReference type="InterPro" id="IPR008139">
    <property type="entry name" value="SaposinB_dom"/>
</dbReference>
<dbReference type="PROSITE" id="PS50015">
    <property type="entry name" value="SAP_B"/>
    <property type="match status" value="1"/>
</dbReference>
<dbReference type="InterPro" id="IPR011001">
    <property type="entry name" value="Saposin-like"/>
</dbReference>
<name>A0A7R8CSL8_LEPSM</name>